<dbReference type="EMBL" id="EU309041">
    <property type="protein sequence ID" value="ABY65814.1"/>
    <property type="molecule type" value="Genomic_DNA"/>
</dbReference>
<evidence type="ECO:0000313" key="2">
    <source>
        <dbReference type="Proteomes" id="UP000203316"/>
    </source>
</evidence>
<proteinExistence type="predicted"/>
<gene>
    <name evidence="1" type="primary">p40</name>
</gene>
<dbReference type="GeneID" id="5850443"/>
<name>B0FDV6_9ABAC</name>
<dbReference type="KEGG" id="vg:5850443"/>
<evidence type="ECO:0000313" key="1">
    <source>
        <dbReference type="EMBL" id="ABY65814.1"/>
    </source>
</evidence>
<dbReference type="RefSeq" id="YP_001650998.1">
    <property type="nucleotide sequence ID" value="NC_010276.1"/>
</dbReference>
<protein>
    <submittedName>
        <fullName evidence="1">p40</fullName>
    </submittedName>
</protein>
<dbReference type="Pfam" id="PF05815">
    <property type="entry name" value="AcMNPV_Orf101"/>
    <property type="match status" value="1"/>
</dbReference>
<dbReference type="OrthoDB" id="7368at10239"/>
<accession>B0FDV6</accession>
<dbReference type="Proteomes" id="UP000203316">
    <property type="component" value="Segment"/>
</dbReference>
<sequence length="377" mass="42741">MSAIDLFNEIVILRDKIDPHMQMDVWVKLFPLLPEPNDVHVNFAMDEFIDFFSNVAVAANNRDISDTTALVSEHAATGGVNTVVGAPASTSNNARAAKSKNIFSVFNRNAGSIRTPSESDSGQWLALRKVCQKTLQYYTLNTTTSSEFKVGDVVSCMLYLSRMPNYKPLYSLLEQAFGDVHECVPNLTADQMYHVTHLLRSLLDLPSSTIDFDNVKLLRSSLHKVMNYPLTRFPRIVIMPSIGLSKDKRCDLEDLILERSDTIARMEPQQYVEGGDSSKIPYCADEDFIHELLKLTNDFNLKRMFYNAANSMFYTTMENYAIANCKFDIEDYNNIFKSMDEFKHLSEKCGVTYKTPELTDSLNIYLGGGPTPKRKKY</sequence>
<organism evidence="1 2">
    <name type="scientific">Orgyia leucostigma nucleopolyhedrovirus</name>
    <dbReference type="NCBI Taxonomy" id="490711"/>
    <lineage>
        <taxon>Viruses</taxon>
        <taxon>Viruses incertae sedis</taxon>
        <taxon>Naldaviricetes</taxon>
        <taxon>Lefavirales</taxon>
        <taxon>Baculoviridae</taxon>
        <taxon>Alphabaculovirus</taxon>
        <taxon>Alphabaculovirus orleucostigmae</taxon>
    </lineage>
</organism>
<keyword evidence="2" id="KW-1185">Reference proteome</keyword>
<dbReference type="InterPro" id="IPR008562">
    <property type="entry name" value="AcMNPV_C42"/>
</dbReference>
<reference evidence="1 2" key="1">
    <citation type="submission" date="2007-11" db="EMBL/GenBank/DDBJ databases">
        <title>Sequence and organization of Orgyia leucostigma nucleopolyhedrovirus genome.</title>
        <authorList>
            <person name="Eveleigh R.J.M."/>
            <person name="Lapointe R."/>
            <person name="Graham R.I."/>
            <person name="Lauzon H.A.M."/>
            <person name="Pavlik L."/>
            <person name="Arif B.M."/>
            <person name="Lucarotti C.J."/>
        </authorList>
    </citation>
    <scope>NUCLEOTIDE SEQUENCE [LARGE SCALE GENOMIC DNA]</scope>
    <source>
        <strain evidence="1">CFS-77</strain>
    </source>
</reference>